<dbReference type="Proteomes" id="UP000464620">
    <property type="component" value="Chromosome B09"/>
</dbReference>
<accession>A0A6B9V7P9</accession>
<sequence length="52" mass="5770">MKCGSSKGQKVMLVFYGVNPSEAGMAFAYGNRSRKLLVFRVLLHISVGCYRV</sequence>
<organism evidence="1 2">
    <name type="scientific">Arachis hypogaea</name>
    <name type="common">Peanut</name>
    <dbReference type="NCBI Taxonomy" id="3818"/>
    <lineage>
        <taxon>Eukaryota</taxon>
        <taxon>Viridiplantae</taxon>
        <taxon>Streptophyta</taxon>
        <taxon>Embryophyta</taxon>
        <taxon>Tracheophyta</taxon>
        <taxon>Spermatophyta</taxon>
        <taxon>Magnoliopsida</taxon>
        <taxon>eudicotyledons</taxon>
        <taxon>Gunneridae</taxon>
        <taxon>Pentapetalae</taxon>
        <taxon>rosids</taxon>
        <taxon>fabids</taxon>
        <taxon>Fabales</taxon>
        <taxon>Fabaceae</taxon>
        <taxon>Papilionoideae</taxon>
        <taxon>50 kb inversion clade</taxon>
        <taxon>dalbergioids sensu lato</taxon>
        <taxon>Dalbergieae</taxon>
        <taxon>Pterocarpus clade</taxon>
        <taxon>Arachis</taxon>
    </lineage>
</organism>
<name>A0A6B9V7P9_ARAHY</name>
<evidence type="ECO:0000313" key="1">
    <source>
        <dbReference type="EMBL" id="QHN77766.1"/>
    </source>
</evidence>
<dbReference type="EMBL" id="CP031001">
    <property type="protein sequence ID" value="QHN77766.1"/>
    <property type="molecule type" value="Genomic_DNA"/>
</dbReference>
<protein>
    <submittedName>
        <fullName evidence="1">Uncharacterized protein</fullName>
    </submittedName>
</protein>
<reference evidence="1 2" key="1">
    <citation type="submission" date="2020-01" db="EMBL/GenBank/DDBJ databases">
        <title>Genome sequence of Arachis hypogaea, cultivar Shitouqi.</title>
        <authorList>
            <person name="Zhuang W."/>
            <person name="Chen H."/>
            <person name="Varshney R."/>
            <person name="Wang D."/>
            <person name="Ming R."/>
        </authorList>
    </citation>
    <scope>NUCLEOTIDE SEQUENCE [LARGE SCALE GENOMIC DNA]</scope>
    <source>
        <tissue evidence="1">Young leaf</tissue>
    </source>
</reference>
<dbReference type="AlphaFoldDB" id="A0A6B9V7P9"/>
<proteinExistence type="predicted"/>
<evidence type="ECO:0000313" key="2">
    <source>
        <dbReference type="Proteomes" id="UP000464620"/>
    </source>
</evidence>
<gene>
    <name evidence="1" type="ORF">DS421_19g655610</name>
</gene>